<keyword evidence="11" id="KW-0004">4Fe-4S</keyword>
<dbReference type="GO" id="GO:0017183">
    <property type="term" value="P:protein histidyl modification to diphthamide"/>
    <property type="evidence" value="ECO:0007669"/>
    <property type="project" value="UniProtKB-UniRule"/>
</dbReference>
<evidence type="ECO:0000256" key="9">
    <source>
        <dbReference type="ARBA" id="ARBA00023014"/>
    </source>
</evidence>
<dbReference type="GO" id="GO:0046872">
    <property type="term" value="F:metal ion binding"/>
    <property type="evidence" value="ECO:0007669"/>
    <property type="project" value="UniProtKB-KW"/>
</dbReference>
<protein>
    <recommendedName>
        <fullName evidence="4 11">2-(3-amino-3-carboxypropyl)histidine synthase subunit 1</fullName>
        <ecNumber evidence="3 11">2.5.1.108</ecNumber>
    </recommendedName>
</protein>
<dbReference type="PANTHER" id="PTHR10762">
    <property type="entry name" value="DIPHTHAMIDE BIOSYNTHESIS PROTEIN"/>
    <property type="match status" value="1"/>
</dbReference>
<dbReference type="SFLD" id="SFLDS00032">
    <property type="entry name" value="Radical_SAM_3-amino-3-carboxyp"/>
    <property type="match status" value="1"/>
</dbReference>
<evidence type="ECO:0000313" key="13">
    <source>
        <dbReference type="Proteomes" id="UP000494165"/>
    </source>
</evidence>
<keyword evidence="5 11" id="KW-0808">Transferase</keyword>
<evidence type="ECO:0000256" key="6">
    <source>
        <dbReference type="ARBA" id="ARBA00022691"/>
    </source>
</evidence>
<dbReference type="FunFam" id="3.40.50.11860:FF:000002">
    <property type="entry name" value="2-(3-amino-3-carboxypropyl)histidine synthase subunit 1"/>
    <property type="match status" value="1"/>
</dbReference>
<dbReference type="Proteomes" id="UP000494165">
    <property type="component" value="Unassembled WGS sequence"/>
</dbReference>
<dbReference type="InterPro" id="IPR016435">
    <property type="entry name" value="DPH1/DPH2"/>
</dbReference>
<dbReference type="PANTHER" id="PTHR10762:SF1">
    <property type="entry name" value="2-(3-AMINO-3-CARBOXYPROPYL)HISTIDINE SYNTHASE SUBUNIT 1"/>
    <property type="match status" value="1"/>
</dbReference>
<evidence type="ECO:0000256" key="1">
    <source>
        <dbReference type="ARBA" id="ARBA00005156"/>
    </source>
</evidence>
<keyword evidence="9" id="KW-0411">Iron-sulfur</keyword>
<keyword evidence="6 11" id="KW-0949">S-adenosyl-L-methionine</keyword>
<dbReference type="Gene3D" id="3.40.50.11840">
    <property type="entry name" value="Diphthamide synthesis DPH1/DPH2 domain 1"/>
    <property type="match status" value="1"/>
</dbReference>
<dbReference type="PIRSF" id="PIRSF004967">
    <property type="entry name" value="DPH1"/>
    <property type="match status" value="1"/>
</dbReference>
<evidence type="ECO:0000256" key="8">
    <source>
        <dbReference type="ARBA" id="ARBA00023004"/>
    </source>
</evidence>
<dbReference type="FunFam" id="3.40.50.11840:FF:000001">
    <property type="entry name" value="2-(3-amino-3-carboxypropyl)histidine synthase subunit 1"/>
    <property type="match status" value="1"/>
</dbReference>
<dbReference type="Gene3D" id="3.40.50.11860">
    <property type="entry name" value="Diphthamide synthesis DPH1/DPH2 domain 3"/>
    <property type="match status" value="1"/>
</dbReference>
<dbReference type="Gene3D" id="3.40.50.11850">
    <property type="entry name" value="Diphthamide synthesis DPH1/DPH2 domain 2"/>
    <property type="match status" value="1"/>
</dbReference>
<dbReference type="NCBIfam" id="TIGR00322">
    <property type="entry name" value="diphth2_R"/>
    <property type="match status" value="1"/>
</dbReference>
<dbReference type="InterPro" id="IPR042265">
    <property type="entry name" value="DPH1/DPH2_3"/>
</dbReference>
<reference evidence="12 13" key="1">
    <citation type="submission" date="2020-04" db="EMBL/GenBank/DDBJ databases">
        <authorList>
            <person name="Alioto T."/>
            <person name="Alioto T."/>
            <person name="Gomez Garrido J."/>
        </authorList>
    </citation>
    <scope>NUCLEOTIDE SEQUENCE [LARGE SCALE GENOMIC DNA]</scope>
</reference>
<keyword evidence="7" id="KW-0479">Metal-binding</keyword>
<evidence type="ECO:0000256" key="4">
    <source>
        <dbReference type="ARBA" id="ARBA00021915"/>
    </source>
</evidence>
<dbReference type="InterPro" id="IPR035435">
    <property type="entry name" value="DPH1/DPH2_euk_archaea"/>
</dbReference>
<gene>
    <name evidence="12" type="ORF">CLODIP_2_CD12501</name>
</gene>
<evidence type="ECO:0000256" key="5">
    <source>
        <dbReference type="ARBA" id="ARBA00022679"/>
    </source>
</evidence>
<evidence type="ECO:0000256" key="10">
    <source>
        <dbReference type="ARBA" id="ARBA00048403"/>
    </source>
</evidence>
<dbReference type="AlphaFoldDB" id="A0A8S1C9F2"/>
<evidence type="ECO:0000313" key="12">
    <source>
        <dbReference type="EMBL" id="CAB3364941.1"/>
    </source>
</evidence>
<dbReference type="InterPro" id="IPR042264">
    <property type="entry name" value="DPH1/DPH2_2"/>
</dbReference>
<evidence type="ECO:0000256" key="3">
    <source>
        <dbReference type="ARBA" id="ARBA00012221"/>
    </source>
</evidence>
<dbReference type="InterPro" id="IPR042263">
    <property type="entry name" value="DPH1/DPH2_1"/>
</dbReference>
<name>A0A8S1C9F2_9INSE</name>
<dbReference type="GO" id="GO:0051539">
    <property type="term" value="F:4 iron, 4 sulfur cluster binding"/>
    <property type="evidence" value="ECO:0007669"/>
    <property type="project" value="UniProtKB-UniRule"/>
</dbReference>
<comment type="pathway">
    <text evidence="1 11">Protein modification; peptidyl-diphthamide biosynthesis.</text>
</comment>
<accession>A0A8S1C9F2</accession>
<evidence type="ECO:0000256" key="2">
    <source>
        <dbReference type="ARBA" id="ARBA00010173"/>
    </source>
</evidence>
<proteinExistence type="inferred from homology"/>
<dbReference type="GO" id="GO:0090560">
    <property type="term" value="F:2-(3-amino-3-carboxypropyl)histidine synthase activity"/>
    <property type="evidence" value="ECO:0007669"/>
    <property type="project" value="UniProtKB-UniRule"/>
</dbReference>
<keyword evidence="8" id="KW-0408">Iron</keyword>
<organism evidence="12 13">
    <name type="scientific">Cloeon dipterum</name>
    <dbReference type="NCBI Taxonomy" id="197152"/>
    <lineage>
        <taxon>Eukaryota</taxon>
        <taxon>Metazoa</taxon>
        <taxon>Ecdysozoa</taxon>
        <taxon>Arthropoda</taxon>
        <taxon>Hexapoda</taxon>
        <taxon>Insecta</taxon>
        <taxon>Pterygota</taxon>
        <taxon>Palaeoptera</taxon>
        <taxon>Ephemeroptera</taxon>
        <taxon>Pisciforma</taxon>
        <taxon>Baetidae</taxon>
        <taxon>Cloeon</taxon>
    </lineage>
</organism>
<keyword evidence="13" id="KW-1185">Reference proteome</keyword>
<dbReference type="FunFam" id="3.40.50.11850:FF:000001">
    <property type="entry name" value="2-(3-amino-3-carboxypropyl)histidine synthase subunit 1"/>
    <property type="match status" value="1"/>
</dbReference>
<evidence type="ECO:0000256" key="7">
    <source>
        <dbReference type="ARBA" id="ARBA00022723"/>
    </source>
</evidence>
<comment type="catalytic activity">
    <reaction evidence="10 11">
        <text>L-histidyl-[translation elongation factor 2] + S-adenosyl-L-methionine = 2-[(3S)-amino-3-carboxypropyl]-L-histidyl-[translation elongation factor 2] + S-methyl-5'-thioadenosine + H(+)</text>
        <dbReference type="Rhea" id="RHEA:36783"/>
        <dbReference type="Rhea" id="RHEA-COMP:9748"/>
        <dbReference type="Rhea" id="RHEA-COMP:9749"/>
        <dbReference type="ChEBI" id="CHEBI:15378"/>
        <dbReference type="ChEBI" id="CHEBI:17509"/>
        <dbReference type="ChEBI" id="CHEBI:29979"/>
        <dbReference type="ChEBI" id="CHEBI:59789"/>
        <dbReference type="ChEBI" id="CHEBI:73995"/>
        <dbReference type="EC" id="2.5.1.108"/>
    </reaction>
</comment>
<sequence length="428" mass="47480">MQSPAALFSCLSASEADMNSTESSDTCVVLANPARKVVRPAATRIGAKIPDDILQDPLLNAAIKVLPSNYNFELHKTIWRVKQLDAKIVGLQLPEGLLLYATTLADIIEQFTECEEVVIMGDVTYGACCIDDFTAKSLGVELLVHYGHSCLVPIDRTSSIKVLYVFVDIKIDILHFIESVKINFPKDQTLAFVSTVQFISSLHGAAAELRQIGYNIVIPQAKPLSAGEILGCTSPNLESKVDAIIYLGDGRFHLESAMICNPSIPAYKFDPYDKKFTIEEYDHEMMLSFRKESVEKAFKAGTFGLVLGTLGRQGSPAVLSTLLDRVKSSNLESVVVLLSEIFPQKLNLFGPSIDAWVQVACPRLSIDWGRAFDKPLLTPFEFNMTLRKNSTLLKDGHYPMDYYEHESRGDWTPNHRHSKCDCESGKCC</sequence>
<dbReference type="Pfam" id="PF01866">
    <property type="entry name" value="Diphthamide_syn"/>
    <property type="match status" value="1"/>
</dbReference>
<comment type="function">
    <text evidence="11">Catalyzes the first step of diphthamide biosynthesis, a post-translational modification of histidine which occurs in elongation factor 2.</text>
</comment>
<comment type="cofactor">
    <cofactor evidence="11">
        <name>[4Fe-4S] cluster</name>
        <dbReference type="ChEBI" id="CHEBI:49883"/>
    </cofactor>
    <text evidence="11">Binds 1 [4Fe-4S] cluster per subunit. The cluster is coordinated with 3 cysteines and an exchangeable S-adenosyl-L-methionine.</text>
</comment>
<comment type="caution">
    <text evidence="12">The sequence shown here is derived from an EMBL/GenBank/DDBJ whole genome shotgun (WGS) entry which is preliminary data.</text>
</comment>
<evidence type="ECO:0000256" key="11">
    <source>
        <dbReference type="PIRNR" id="PIRNR004967"/>
    </source>
</evidence>
<dbReference type="OrthoDB" id="1649088at2759"/>
<dbReference type="EC" id="2.5.1.108" evidence="3 11"/>
<comment type="similarity">
    <text evidence="2 11">Belongs to the DPH1/DPH2 family. DPH1 subfamily.</text>
</comment>
<dbReference type="EMBL" id="CADEPI010000018">
    <property type="protein sequence ID" value="CAB3364941.1"/>
    <property type="molecule type" value="Genomic_DNA"/>
</dbReference>